<dbReference type="Proteomes" id="UP000228934">
    <property type="component" value="Unassembled WGS sequence"/>
</dbReference>
<dbReference type="SUPFAM" id="SSF57667">
    <property type="entry name" value="beta-beta-alpha zinc fingers"/>
    <property type="match status" value="1"/>
</dbReference>
<keyword evidence="4 8" id="KW-0863">Zinc-finger</keyword>
<dbReference type="GO" id="GO:0005634">
    <property type="term" value="C:nucleus"/>
    <property type="evidence" value="ECO:0007669"/>
    <property type="project" value="UniProtKB-SubCell"/>
</dbReference>
<comment type="subcellular location">
    <subcellularLocation>
        <location evidence="1">Nucleus</location>
    </subcellularLocation>
</comment>
<evidence type="ECO:0000313" key="11">
    <source>
        <dbReference type="Proteomes" id="UP000228934"/>
    </source>
</evidence>
<dbReference type="AlphaFoldDB" id="A0A2G9SM40"/>
<dbReference type="OrthoDB" id="9893417at2759"/>
<dbReference type="Gene3D" id="3.30.160.60">
    <property type="entry name" value="Classic Zinc Finger"/>
    <property type="match status" value="2"/>
</dbReference>
<dbReference type="Pfam" id="PF00096">
    <property type="entry name" value="zf-C2H2"/>
    <property type="match status" value="1"/>
</dbReference>
<sequence length="79" mass="9183">KSDLVKHQRTHTGEKAHFCSECGKYFSRNSYLLTHQRSHTGEKPYSCLRSHTGKNHTLIYTSENTWLSAPLIFIMEETL</sequence>
<evidence type="ECO:0000256" key="4">
    <source>
        <dbReference type="ARBA" id="ARBA00022771"/>
    </source>
</evidence>
<dbReference type="PANTHER" id="PTHR23226:SF416">
    <property type="entry name" value="FI01424P"/>
    <property type="match status" value="1"/>
</dbReference>
<evidence type="ECO:0000256" key="6">
    <source>
        <dbReference type="ARBA" id="ARBA00023125"/>
    </source>
</evidence>
<keyword evidence="3" id="KW-0677">Repeat</keyword>
<evidence type="ECO:0000256" key="3">
    <source>
        <dbReference type="ARBA" id="ARBA00022737"/>
    </source>
</evidence>
<keyword evidence="7" id="KW-0539">Nucleus</keyword>
<keyword evidence="6" id="KW-0238">DNA-binding</keyword>
<evidence type="ECO:0000256" key="2">
    <source>
        <dbReference type="ARBA" id="ARBA00022723"/>
    </source>
</evidence>
<dbReference type="FunFam" id="3.30.160.60:FF:002343">
    <property type="entry name" value="Zinc finger protein 33A"/>
    <property type="match status" value="1"/>
</dbReference>
<dbReference type="PROSITE" id="PS50157">
    <property type="entry name" value="ZINC_FINGER_C2H2_2"/>
    <property type="match status" value="1"/>
</dbReference>
<protein>
    <recommendedName>
        <fullName evidence="9">C2H2-type domain-containing protein</fullName>
    </recommendedName>
</protein>
<organism evidence="10 11">
    <name type="scientific">Aquarana catesbeiana</name>
    <name type="common">American bullfrog</name>
    <name type="synonym">Rana catesbeiana</name>
    <dbReference type="NCBI Taxonomy" id="8400"/>
    <lineage>
        <taxon>Eukaryota</taxon>
        <taxon>Metazoa</taxon>
        <taxon>Chordata</taxon>
        <taxon>Craniata</taxon>
        <taxon>Vertebrata</taxon>
        <taxon>Euteleostomi</taxon>
        <taxon>Amphibia</taxon>
        <taxon>Batrachia</taxon>
        <taxon>Anura</taxon>
        <taxon>Neobatrachia</taxon>
        <taxon>Ranoidea</taxon>
        <taxon>Ranidae</taxon>
        <taxon>Aquarana</taxon>
    </lineage>
</organism>
<name>A0A2G9SM40_AQUCT</name>
<proteinExistence type="predicted"/>
<evidence type="ECO:0000256" key="8">
    <source>
        <dbReference type="PROSITE-ProRule" id="PRU00042"/>
    </source>
</evidence>
<reference evidence="11" key="1">
    <citation type="journal article" date="2017" name="Nat. Commun.">
        <title>The North American bullfrog draft genome provides insight into hormonal regulation of long noncoding RNA.</title>
        <authorList>
            <person name="Hammond S.A."/>
            <person name="Warren R.L."/>
            <person name="Vandervalk B.P."/>
            <person name="Kucuk E."/>
            <person name="Khan H."/>
            <person name="Gibb E.A."/>
            <person name="Pandoh P."/>
            <person name="Kirk H."/>
            <person name="Zhao Y."/>
            <person name="Jones M."/>
            <person name="Mungall A.J."/>
            <person name="Coope R."/>
            <person name="Pleasance S."/>
            <person name="Moore R.A."/>
            <person name="Holt R.A."/>
            <person name="Round J.M."/>
            <person name="Ohora S."/>
            <person name="Walle B.V."/>
            <person name="Veldhoen N."/>
            <person name="Helbing C.C."/>
            <person name="Birol I."/>
        </authorList>
    </citation>
    <scope>NUCLEOTIDE SEQUENCE [LARGE SCALE GENOMIC DNA]</scope>
</reference>
<evidence type="ECO:0000259" key="9">
    <source>
        <dbReference type="PROSITE" id="PS50157"/>
    </source>
</evidence>
<keyword evidence="5" id="KW-0862">Zinc</keyword>
<dbReference type="GO" id="GO:0008270">
    <property type="term" value="F:zinc ion binding"/>
    <property type="evidence" value="ECO:0007669"/>
    <property type="project" value="UniProtKB-KW"/>
</dbReference>
<feature type="domain" description="C2H2-type" evidence="9">
    <location>
        <begin position="17"/>
        <end position="44"/>
    </location>
</feature>
<accession>A0A2G9SM40</accession>
<keyword evidence="11" id="KW-1185">Reference proteome</keyword>
<gene>
    <name evidence="10" type="ORF">AB205_0025710</name>
</gene>
<evidence type="ECO:0000313" key="10">
    <source>
        <dbReference type="EMBL" id="PIO40543.1"/>
    </source>
</evidence>
<keyword evidence="2" id="KW-0479">Metal-binding</keyword>
<evidence type="ECO:0000256" key="7">
    <source>
        <dbReference type="ARBA" id="ARBA00023242"/>
    </source>
</evidence>
<dbReference type="GO" id="GO:0000978">
    <property type="term" value="F:RNA polymerase II cis-regulatory region sequence-specific DNA binding"/>
    <property type="evidence" value="ECO:0007669"/>
    <property type="project" value="TreeGrafter"/>
</dbReference>
<dbReference type="PANTHER" id="PTHR23226">
    <property type="entry name" value="ZINC FINGER AND SCAN DOMAIN-CONTAINING"/>
    <property type="match status" value="1"/>
</dbReference>
<feature type="non-terminal residue" evidence="10">
    <location>
        <position position="1"/>
    </location>
</feature>
<evidence type="ECO:0000256" key="1">
    <source>
        <dbReference type="ARBA" id="ARBA00004123"/>
    </source>
</evidence>
<feature type="non-terminal residue" evidence="10">
    <location>
        <position position="79"/>
    </location>
</feature>
<evidence type="ECO:0000256" key="5">
    <source>
        <dbReference type="ARBA" id="ARBA00022833"/>
    </source>
</evidence>
<dbReference type="InterPro" id="IPR036236">
    <property type="entry name" value="Znf_C2H2_sf"/>
</dbReference>
<dbReference type="PROSITE" id="PS00028">
    <property type="entry name" value="ZINC_FINGER_C2H2_1"/>
    <property type="match status" value="1"/>
</dbReference>
<dbReference type="GO" id="GO:0000981">
    <property type="term" value="F:DNA-binding transcription factor activity, RNA polymerase II-specific"/>
    <property type="evidence" value="ECO:0007669"/>
    <property type="project" value="TreeGrafter"/>
</dbReference>
<dbReference type="InterPro" id="IPR013087">
    <property type="entry name" value="Znf_C2H2_type"/>
</dbReference>
<dbReference type="EMBL" id="KV923677">
    <property type="protein sequence ID" value="PIO40543.1"/>
    <property type="molecule type" value="Genomic_DNA"/>
</dbReference>